<dbReference type="RefSeq" id="WP_014856864.1">
    <property type="nucleotide sequence ID" value="NC_018178.1"/>
</dbReference>
<evidence type="ECO:0000313" key="3">
    <source>
        <dbReference type="Proteomes" id="UP000009011"/>
    </source>
</evidence>
<dbReference type="KEGG" id="mro:MROS_2202"/>
<dbReference type="STRING" id="1191523.MROS_2202"/>
<proteinExistence type="predicted"/>
<dbReference type="PANTHER" id="PTHR30399:SF1">
    <property type="entry name" value="UTP PYROPHOSPHATASE"/>
    <property type="match status" value="1"/>
</dbReference>
<name>I6YY24_MELRP</name>
<accession>I6YY24</accession>
<dbReference type="eggNOG" id="COG1451">
    <property type="taxonomic scope" value="Bacteria"/>
</dbReference>
<reference evidence="2 3" key="1">
    <citation type="journal article" date="2013" name="PLoS ONE">
        <title>Genomic analysis of Melioribacter roseus, facultatively anaerobic organotrophic bacterium representing a novel deep lineage within Bacteriodetes/Chlorobi group.</title>
        <authorList>
            <person name="Kadnikov V.V."/>
            <person name="Mardanov A.V."/>
            <person name="Podosokorskaya O.A."/>
            <person name="Gavrilov S.N."/>
            <person name="Kublanov I.V."/>
            <person name="Beletsky A.V."/>
            <person name="Bonch-Osmolovskaya E.A."/>
            <person name="Ravin N.V."/>
        </authorList>
    </citation>
    <scope>NUCLEOTIDE SEQUENCE [LARGE SCALE GENOMIC DNA]</scope>
    <source>
        <strain evidence="3">JCM 17771 / P3M-2</strain>
    </source>
</reference>
<dbReference type="Pfam" id="PF01863">
    <property type="entry name" value="YgjP-like"/>
    <property type="match status" value="1"/>
</dbReference>
<dbReference type="Proteomes" id="UP000009011">
    <property type="component" value="Chromosome"/>
</dbReference>
<sequence length="219" mass="25788">MIKIDKLLKSNRKTVSLQVIPGGQLVVRAPKNITQYELDKIIALHSKWILKKKETLKNVFVPKKNYSEGEQFLFLGKNYTLKFSPVAGSIILDDKLYINPKKKDIAEKLIVEFYRKKAKEYIVSRVFHFAIKFGYQFKSVRITSAKKRWGSCSYKGNLNFAWRLIMAPPEIIDYVVIHELAHLKIKNHSKEFWDKVAELMPDYYSRRNWLKKNGYLLDL</sequence>
<dbReference type="Gene3D" id="3.30.2010.10">
    <property type="entry name" value="Metalloproteases ('zincins'), catalytic domain"/>
    <property type="match status" value="1"/>
</dbReference>
<dbReference type="InterPro" id="IPR002725">
    <property type="entry name" value="YgjP-like_metallopeptidase"/>
</dbReference>
<dbReference type="EMBL" id="CP003557">
    <property type="protein sequence ID" value="AFN75432.1"/>
    <property type="molecule type" value="Genomic_DNA"/>
</dbReference>
<dbReference type="HOGENOM" id="CLU_065947_2_2_10"/>
<dbReference type="AlphaFoldDB" id="I6YY24"/>
<dbReference type="OrthoDB" id="9811177at2"/>
<evidence type="ECO:0000313" key="2">
    <source>
        <dbReference type="EMBL" id="AFN75432.1"/>
    </source>
</evidence>
<organism evidence="2 3">
    <name type="scientific">Melioribacter roseus (strain DSM 23840 / JCM 17771 / VKM B-2668 / P3M-2)</name>
    <dbReference type="NCBI Taxonomy" id="1191523"/>
    <lineage>
        <taxon>Bacteria</taxon>
        <taxon>Pseudomonadati</taxon>
        <taxon>Ignavibacteriota</taxon>
        <taxon>Ignavibacteria</taxon>
        <taxon>Ignavibacteriales</taxon>
        <taxon>Melioribacteraceae</taxon>
        <taxon>Melioribacter</taxon>
    </lineage>
</organism>
<protein>
    <recommendedName>
        <fullName evidence="1">YgjP-like metallopeptidase domain-containing protein</fullName>
    </recommendedName>
</protein>
<feature type="domain" description="YgjP-like metallopeptidase" evidence="1">
    <location>
        <begin position="13"/>
        <end position="213"/>
    </location>
</feature>
<evidence type="ECO:0000259" key="1">
    <source>
        <dbReference type="Pfam" id="PF01863"/>
    </source>
</evidence>
<keyword evidence="3" id="KW-1185">Reference proteome</keyword>
<gene>
    <name evidence="2" type="ordered locus">MROS_2202</name>
</gene>
<dbReference type="PANTHER" id="PTHR30399">
    <property type="entry name" value="UNCHARACTERIZED PROTEIN YGJP"/>
    <property type="match status" value="1"/>
</dbReference>
<dbReference type="InterPro" id="IPR053136">
    <property type="entry name" value="UTP_pyrophosphatase-like"/>
</dbReference>
<dbReference type="CDD" id="cd07344">
    <property type="entry name" value="M48_yhfN_like"/>
    <property type="match status" value="1"/>
</dbReference>